<comment type="caution">
    <text evidence="1">The sequence shown here is derived from an EMBL/GenBank/DDBJ whole genome shotgun (WGS) entry which is preliminary data.</text>
</comment>
<name>A0A0V8JPD6_9BACI</name>
<dbReference type="RefSeq" id="WP_025907766.1">
    <property type="nucleotide sequence ID" value="NZ_KQ758633.1"/>
</dbReference>
<evidence type="ECO:0000313" key="2">
    <source>
        <dbReference type="Proteomes" id="UP000053681"/>
    </source>
</evidence>
<gene>
    <name evidence="1" type="ORF">AS180_05385</name>
</gene>
<sequence length="101" mass="12169">MTSKETINILRYIAEAYPHFDITEQRVAVWIEQLKAVDYEKAFAKLKKHVSQCKFPPTISEIYVQEEKSRVNRAHLEKMRKLRGEDFYERYYADFGNEVQY</sequence>
<protein>
    <submittedName>
        <fullName evidence="1">Uncharacterized protein</fullName>
    </submittedName>
</protein>
<reference evidence="1 2" key="1">
    <citation type="submission" date="2015-11" db="EMBL/GenBank/DDBJ databases">
        <title>Bacillus caseinolyticus sp nov.</title>
        <authorList>
            <person name="Dastager S.G."/>
            <person name="Mawlankar R."/>
        </authorList>
    </citation>
    <scope>NUCLEOTIDE SEQUENCE [LARGE SCALE GENOMIC DNA]</scope>
    <source>
        <strain evidence="1 2">SGD-V-76</strain>
    </source>
</reference>
<organism evidence="1 2">
    <name type="scientific">Priestia veravalensis</name>
    <dbReference type="NCBI Taxonomy" id="1414648"/>
    <lineage>
        <taxon>Bacteria</taxon>
        <taxon>Bacillati</taxon>
        <taxon>Bacillota</taxon>
        <taxon>Bacilli</taxon>
        <taxon>Bacillales</taxon>
        <taxon>Bacillaceae</taxon>
        <taxon>Priestia</taxon>
    </lineage>
</organism>
<keyword evidence="2" id="KW-1185">Reference proteome</keyword>
<evidence type="ECO:0000313" key="1">
    <source>
        <dbReference type="EMBL" id="KSU88930.1"/>
    </source>
</evidence>
<dbReference type="EMBL" id="LNQP01000013">
    <property type="protein sequence ID" value="KSU88930.1"/>
    <property type="molecule type" value="Genomic_DNA"/>
</dbReference>
<dbReference type="Proteomes" id="UP000053681">
    <property type="component" value="Unassembled WGS sequence"/>
</dbReference>
<proteinExistence type="predicted"/>
<dbReference type="AlphaFoldDB" id="A0A0V8JPD6"/>
<dbReference type="Gene3D" id="1.10.8.200">
    <property type="entry name" value="Replisome organizer (g39p helicase loader/inhibitor protein)"/>
    <property type="match status" value="1"/>
</dbReference>
<accession>A0A0V8JPD6</accession>